<keyword evidence="2" id="KW-0645">Protease</keyword>
<dbReference type="InterPro" id="IPR053136">
    <property type="entry name" value="UTP_pyrophosphatase-like"/>
</dbReference>
<comment type="caution">
    <text evidence="2">The sequence shown here is derived from an EMBL/GenBank/DDBJ whole genome shotgun (WGS) entry which is preliminary data.</text>
</comment>
<dbReference type="PANTHER" id="PTHR30399:SF1">
    <property type="entry name" value="UTP PYROPHOSPHATASE"/>
    <property type="match status" value="1"/>
</dbReference>
<name>A0ABU0VZ18_9RHOB</name>
<dbReference type="RefSeq" id="WP_306679844.1">
    <property type="nucleotide sequence ID" value="NZ_JAVDBT010000005.1"/>
</dbReference>
<dbReference type="Pfam" id="PF01863">
    <property type="entry name" value="YgjP-like"/>
    <property type="match status" value="1"/>
</dbReference>
<dbReference type="InterPro" id="IPR002725">
    <property type="entry name" value="YgjP-like_metallopeptidase"/>
</dbReference>
<evidence type="ECO:0000313" key="3">
    <source>
        <dbReference type="Proteomes" id="UP001239680"/>
    </source>
</evidence>
<accession>A0ABU0VZ18</accession>
<sequence>MPVLPGDPPIEVHLRRSAQARRFSLRVSRLDGKVTLSLPTRAREREALAFLAGQEGWLRRTLGEMPESQRAGVGIGSLVPVEGRMLELVQGTGRAIKVDGDQLLVPGDPARAGVRLQAWLKVLARDRLAIASTRYAAQLGRSYARLSLRDTRSRWGSCSHDGTLMYSWRLIMAPPSVLDYVAAHECAHLIEMNHSPAFWAVVESIYPNWQRQRGWLHDQGSSLHRYRFASTTSEPEDRD</sequence>
<evidence type="ECO:0000313" key="2">
    <source>
        <dbReference type="EMBL" id="MDQ2066150.1"/>
    </source>
</evidence>
<keyword evidence="2" id="KW-0378">Hydrolase</keyword>
<gene>
    <name evidence="2" type="ORF">Q9295_07190</name>
</gene>
<dbReference type="Gene3D" id="3.30.2010.10">
    <property type="entry name" value="Metalloproteases ('zincins'), catalytic domain"/>
    <property type="match status" value="1"/>
</dbReference>
<organism evidence="2 3">
    <name type="scientific">Pseudogemmobacter lacusdianii</name>
    <dbReference type="NCBI Taxonomy" id="3069608"/>
    <lineage>
        <taxon>Bacteria</taxon>
        <taxon>Pseudomonadati</taxon>
        <taxon>Pseudomonadota</taxon>
        <taxon>Alphaproteobacteria</taxon>
        <taxon>Rhodobacterales</taxon>
        <taxon>Paracoccaceae</taxon>
        <taxon>Pseudogemmobacter</taxon>
    </lineage>
</organism>
<proteinExistence type="predicted"/>
<dbReference type="PANTHER" id="PTHR30399">
    <property type="entry name" value="UNCHARACTERIZED PROTEIN YGJP"/>
    <property type="match status" value="1"/>
</dbReference>
<keyword evidence="2" id="KW-0482">Metalloprotease</keyword>
<reference evidence="2 3" key="1">
    <citation type="submission" date="2023-08" db="EMBL/GenBank/DDBJ databases">
        <title>Characterization of two Paracoccaceae strains isolated from Phycosphere and proposal of Xinfangfangia lacusdiani sp. nov.</title>
        <authorList>
            <person name="Deng Y."/>
            <person name="Zhang Y.Q."/>
        </authorList>
    </citation>
    <scope>NUCLEOTIDE SEQUENCE [LARGE SCALE GENOMIC DNA]</scope>
    <source>
        <strain evidence="2 3">CPCC 101601</strain>
    </source>
</reference>
<protein>
    <submittedName>
        <fullName evidence="2">SprT family zinc-dependent metalloprotease</fullName>
        <ecNumber evidence="2">3.4.-.-</ecNumber>
    </submittedName>
</protein>
<dbReference type="EC" id="3.4.-.-" evidence="2"/>
<feature type="domain" description="YgjP-like metallopeptidase" evidence="1">
    <location>
        <begin position="22"/>
        <end position="218"/>
    </location>
</feature>
<keyword evidence="3" id="KW-1185">Reference proteome</keyword>
<dbReference type="GO" id="GO:0008237">
    <property type="term" value="F:metallopeptidase activity"/>
    <property type="evidence" value="ECO:0007669"/>
    <property type="project" value="UniProtKB-KW"/>
</dbReference>
<dbReference type="EMBL" id="JAVDBT010000005">
    <property type="protein sequence ID" value="MDQ2066150.1"/>
    <property type="molecule type" value="Genomic_DNA"/>
</dbReference>
<evidence type="ECO:0000259" key="1">
    <source>
        <dbReference type="Pfam" id="PF01863"/>
    </source>
</evidence>
<dbReference type="Proteomes" id="UP001239680">
    <property type="component" value="Unassembled WGS sequence"/>
</dbReference>
<dbReference type="CDD" id="cd07344">
    <property type="entry name" value="M48_yhfN_like"/>
    <property type="match status" value="1"/>
</dbReference>